<dbReference type="Proteomes" id="UP000295157">
    <property type="component" value="Unassembled WGS sequence"/>
</dbReference>
<reference evidence="1 2" key="1">
    <citation type="submission" date="2019-02" db="EMBL/GenBank/DDBJ databases">
        <title>Draft genome sequences of novel Actinobacteria.</title>
        <authorList>
            <person name="Sahin N."/>
            <person name="Ay H."/>
            <person name="Saygin H."/>
        </authorList>
    </citation>
    <scope>NUCLEOTIDE SEQUENCE [LARGE SCALE GENOMIC DNA]</scope>
    <source>
        <strain evidence="1 2">KC201</strain>
    </source>
</reference>
<comment type="caution">
    <text evidence="1">The sequence shown here is derived from an EMBL/GenBank/DDBJ whole genome shotgun (WGS) entry which is preliminary data.</text>
</comment>
<organism evidence="1 2">
    <name type="scientific">Nonomuraea longispora</name>
    <dbReference type="NCBI Taxonomy" id="1848320"/>
    <lineage>
        <taxon>Bacteria</taxon>
        <taxon>Bacillati</taxon>
        <taxon>Actinomycetota</taxon>
        <taxon>Actinomycetes</taxon>
        <taxon>Streptosporangiales</taxon>
        <taxon>Streptosporangiaceae</taxon>
        <taxon>Nonomuraea</taxon>
    </lineage>
</organism>
<evidence type="ECO:0000313" key="2">
    <source>
        <dbReference type="Proteomes" id="UP000295157"/>
    </source>
</evidence>
<dbReference type="RefSeq" id="WP_132330254.1">
    <property type="nucleotide sequence ID" value="NZ_SMJZ01000011.1"/>
</dbReference>
<dbReference type="EMBL" id="SMJZ01000011">
    <property type="protein sequence ID" value="TDC10203.1"/>
    <property type="molecule type" value="Genomic_DNA"/>
</dbReference>
<dbReference type="AlphaFoldDB" id="A0A4R4NQJ8"/>
<keyword evidence="2" id="KW-1185">Reference proteome</keyword>
<protein>
    <submittedName>
        <fullName evidence="1">Uncharacterized protein</fullName>
    </submittedName>
</protein>
<evidence type="ECO:0000313" key="1">
    <source>
        <dbReference type="EMBL" id="TDC10203.1"/>
    </source>
</evidence>
<gene>
    <name evidence="1" type="ORF">E1267_05030</name>
</gene>
<proteinExistence type="predicted"/>
<dbReference type="OrthoDB" id="3543389at2"/>
<name>A0A4R4NQJ8_9ACTN</name>
<sequence length="150" mass="15156">MLAMLHLRTIIARVFPAVLAGGAVIAIGGPAEAASAGEPPALTTGSALPTGSALRVPGTLRDNFACGHGPGGLKMTMQSDREMAQACAMAGQVANAYTAAPRQAGADRAVSVTVDGASWACVQKKQGDDDYVECSHGGEMLSLSTFHSVS</sequence>
<accession>A0A4R4NQJ8</accession>